<dbReference type="GO" id="GO:0051287">
    <property type="term" value="F:NAD binding"/>
    <property type="evidence" value="ECO:0007669"/>
    <property type="project" value="InterPro"/>
</dbReference>
<dbReference type="GO" id="GO:0005829">
    <property type="term" value="C:cytosol"/>
    <property type="evidence" value="ECO:0007669"/>
    <property type="project" value="TreeGrafter"/>
</dbReference>
<dbReference type="SUPFAM" id="SSF51735">
    <property type="entry name" value="NAD(P)-binding Rossmann-fold domains"/>
    <property type="match status" value="1"/>
</dbReference>
<organism evidence="4">
    <name type="scientific">Oceaniferula spumae</name>
    <dbReference type="NCBI Taxonomy" id="2979115"/>
    <lineage>
        <taxon>Bacteria</taxon>
        <taxon>Pseudomonadati</taxon>
        <taxon>Verrucomicrobiota</taxon>
        <taxon>Verrucomicrobiia</taxon>
        <taxon>Verrucomicrobiales</taxon>
        <taxon>Verrucomicrobiaceae</taxon>
        <taxon>Oceaniferula</taxon>
    </lineage>
</organism>
<keyword evidence="2" id="KW-0520">NAD</keyword>
<feature type="domain" description="D-isomer specific 2-hydroxyacid dehydrogenase NAD-binding" evidence="3">
    <location>
        <begin position="85"/>
        <end position="276"/>
    </location>
</feature>
<dbReference type="GO" id="GO:0016618">
    <property type="term" value="F:hydroxypyruvate reductase [NAD(P)H] activity"/>
    <property type="evidence" value="ECO:0007669"/>
    <property type="project" value="TreeGrafter"/>
</dbReference>
<dbReference type="SUPFAM" id="SSF52283">
    <property type="entry name" value="Formate/glycerate dehydrogenase catalytic domain-like"/>
    <property type="match status" value="1"/>
</dbReference>
<reference evidence="4" key="1">
    <citation type="submission" date="2024-07" db="EMBL/GenBank/DDBJ databases">
        <title>Complete genome sequence of Verrucomicrobiaceae bacterium NT6N.</title>
        <authorList>
            <person name="Huang C."/>
            <person name="Takami H."/>
            <person name="Hamasaki K."/>
        </authorList>
    </citation>
    <scope>NUCLEOTIDE SEQUENCE</scope>
    <source>
        <strain evidence="4">NT6N</strain>
    </source>
</reference>
<protein>
    <recommendedName>
        <fullName evidence="3">D-isomer specific 2-hydroxyacid dehydrogenase NAD-binding domain-containing protein</fullName>
    </recommendedName>
</protein>
<proteinExistence type="predicted"/>
<sequence>MHDLIQPMLHSGVTLTTGETIPPTTELLITEHCSAEDLDHSVCLKWILFPCAGVPAPMRPVLASRTHLSAHNLHYNDISVSEHAIALLMAAKKHITPFDKHLRQGHWSSPSIDTSHGMLSGSKCLLLGYGAIGKRIAHVLDALGVITTVVKRNVDHDLPHPCVGPKSWLTLLPKTDILICTLPATEETYQMVDQAAFAALPTHAVFINVGRASCVDEQALYQALRSKSIGAAGIDVWWNYPPSFPYDNKNDHPPPCFPSKHPYHELENLVMTPHRGSDYRMETLQHRLRNLIVERINQAAEGIPLPNKVSVKHGY</sequence>
<dbReference type="Pfam" id="PF02826">
    <property type="entry name" value="2-Hacid_dh_C"/>
    <property type="match status" value="1"/>
</dbReference>
<name>A0AAT9FRE2_9BACT</name>
<keyword evidence="1" id="KW-0560">Oxidoreductase</keyword>
<dbReference type="PANTHER" id="PTHR10996">
    <property type="entry name" value="2-HYDROXYACID DEHYDROGENASE-RELATED"/>
    <property type="match status" value="1"/>
</dbReference>
<dbReference type="InterPro" id="IPR050223">
    <property type="entry name" value="D-isomer_2-hydroxyacid_DH"/>
</dbReference>
<dbReference type="GO" id="GO:0030267">
    <property type="term" value="F:glyoxylate reductase (NADPH) activity"/>
    <property type="evidence" value="ECO:0007669"/>
    <property type="project" value="TreeGrafter"/>
</dbReference>
<evidence type="ECO:0000259" key="3">
    <source>
        <dbReference type="Pfam" id="PF02826"/>
    </source>
</evidence>
<accession>A0AAT9FRE2</accession>
<dbReference type="AlphaFoldDB" id="A0AAT9FRE2"/>
<evidence type="ECO:0000313" key="4">
    <source>
        <dbReference type="EMBL" id="BDS08553.1"/>
    </source>
</evidence>
<dbReference type="InterPro" id="IPR006140">
    <property type="entry name" value="D-isomer_DH_NAD-bd"/>
</dbReference>
<dbReference type="EMBL" id="AP026866">
    <property type="protein sequence ID" value="BDS08553.1"/>
    <property type="molecule type" value="Genomic_DNA"/>
</dbReference>
<evidence type="ECO:0000256" key="2">
    <source>
        <dbReference type="ARBA" id="ARBA00023027"/>
    </source>
</evidence>
<dbReference type="PANTHER" id="PTHR10996:SF178">
    <property type="entry name" value="2-HYDROXYACID DEHYDROGENASE YGL185C-RELATED"/>
    <property type="match status" value="1"/>
</dbReference>
<evidence type="ECO:0000256" key="1">
    <source>
        <dbReference type="ARBA" id="ARBA00023002"/>
    </source>
</evidence>
<gene>
    <name evidence="4" type="ORF">NT6N_35930</name>
</gene>
<dbReference type="KEGG" id="osu:NT6N_35930"/>
<dbReference type="Gene3D" id="3.40.50.720">
    <property type="entry name" value="NAD(P)-binding Rossmann-like Domain"/>
    <property type="match status" value="2"/>
</dbReference>
<dbReference type="InterPro" id="IPR036291">
    <property type="entry name" value="NAD(P)-bd_dom_sf"/>
</dbReference>